<reference evidence="4" key="1">
    <citation type="submission" date="2019-05" db="EMBL/GenBank/DDBJ databases">
        <title>Annotation for the trematode Fasciolopsis buski.</title>
        <authorList>
            <person name="Choi Y.-J."/>
        </authorList>
    </citation>
    <scope>NUCLEOTIDE SEQUENCE</scope>
    <source>
        <strain evidence="4">HT</strain>
        <tissue evidence="4">Whole worm</tissue>
    </source>
</reference>
<evidence type="ECO:0000256" key="2">
    <source>
        <dbReference type="ARBA" id="ARBA00022837"/>
    </source>
</evidence>
<dbReference type="InterPro" id="IPR011993">
    <property type="entry name" value="PH-like_dom_sf"/>
</dbReference>
<comment type="caution">
    <text evidence="4">The sequence shown here is derived from an EMBL/GenBank/DDBJ whole genome shotgun (WGS) entry which is preliminary data.</text>
</comment>
<dbReference type="GO" id="GO:0098793">
    <property type="term" value="C:presynapse"/>
    <property type="evidence" value="ECO:0007669"/>
    <property type="project" value="GOC"/>
</dbReference>
<dbReference type="PANTHER" id="PTHR12166:SF8">
    <property type="entry name" value="CALCIUM-DEPENDENT SECRETION ACTIVATOR"/>
    <property type="match status" value="1"/>
</dbReference>
<dbReference type="GO" id="GO:0016079">
    <property type="term" value="P:synaptic vesicle exocytosis"/>
    <property type="evidence" value="ECO:0007669"/>
    <property type="project" value="InterPro"/>
</dbReference>
<keyword evidence="2" id="KW-0106">Calcium</keyword>
<dbReference type="Proteomes" id="UP000728185">
    <property type="component" value="Unassembled WGS sequence"/>
</dbReference>
<protein>
    <submittedName>
        <fullName evidence="4">Calcium-dependent secretion activator 1</fullName>
    </submittedName>
</protein>
<dbReference type="AlphaFoldDB" id="A0A8E0VGV5"/>
<sequence length="309" mass="35125">LRFPFDLDLAQLGGKCFFNLVKEGDSVTFATDDSNERQQWVQAIYRATGQTHKPVAPPKDGVPVVVSNPSVSSRTTPGLSGRTQGDVDRARKHGLDEFVSVESWRVNHADLFRLLQSQSLEYRMKDSYVSLGWFSPSQMFILDEYCARYGVRGCHRHLCYLSDLLNRAEHGIMVDPALIHYSYAFCCSHVFGNAQDPNIRTVLYDERSMFIQIRQRLYALLEKQITEFRYYFPFGRPEGALKLTLGLLERVLMKDTGAPASAEEVRAVIRRCLEQAAFVNYTRISEYAAIESGRDGTGAQKQHQSEFSI</sequence>
<keyword evidence="5" id="KW-1185">Reference proteome</keyword>
<dbReference type="EMBL" id="LUCM01005282">
    <property type="protein sequence ID" value="KAA0193050.1"/>
    <property type="molecule type" value="Genomic_DNA"/>
</dbReference>
<dbReference type="GO" id="GO:1990504">
    <property type="term" value="P:dense core granule exocytosis"/>
    <property type="evidence" value="ECO:0007669"/>
    <property type="project" value="InterPro"/>
</dbReference>
<keyword evidence="1" id="KW-0268">Exocytosis</keyword>
<dbReference type="Gene3D" id="2.30.29.30">
    <property type="entry name" value="Pleckstrin-homology domain (PH domain)/Phosphotyrosine-binding domain (PTB)"/>
    <property type="match status" value="1"/>
</dbReference>
<evidence type="ECO:0000259" key="3">
    <source>
        <dbReference type="PROSITE" id="PS50003"/>
    </source>
</evidence>
<dbReference type="OrthoDB" id="10063282at2759"/>
<gene>
    <name evidence="4" type="ORF">FBUS_04326</name>
</gene>
<name>A0A8E0VGV5_9TREM</name>
<proteinExistence type="predicted"/>
<organism evidence="4 5">
    <name type="scientific">Fasciolopsis buskii</name>
    <dbReference type="NCBI Taxonomy" id="27845"/>
    <lineage>
        <taxon>Eukaryota</taxon>
        <taxon>Metazoa</taxon>
        <taxon>Spiralia</taxon>
        <taxon>Lophotrochozoa</taxon>
        <taxon>Platyhelminthes</taxon>
        <taxon>Trematoda</taxon>
        <taxon>Digenea</taxon>
        <taxon>Plagiorchiida</taxon>
        <taxon>Echinostomata</taxon>
        <taxon>Echinostomatoidea</taxon>
        <taxon>Fasciolidae</taxon>
        <taxon>Fasciolopsis</taxon>
    </lineage>
</organism>
<evidence type="ECO:0000313" key="4">
    <source>
        <dbReference type="EMBL" id="KAA0193050.1"/>
    </source>
</evidence>
<accession>A0A8E0VGV5</accession>
<dbReference type="PANTHER" id="PTHR12166">
    <property type="entry name" value="CALCIUM-DEPENDENT SECRETION ACTIVATOR"/>
    <property type="match status" value="1"/>
</dbReference>
<evidence type="ECO:0000256" key="1">
    <source>
        <dbReference type="ARBA" id="ARBA00022483"/>
    </source>
</evidence>
<dbReference type="InterPro" id="IPR001849">
    <property type="entry name" value="PH_domain"/>
</dbReference>
<dbReference type="SUPFAM" id="SSF50729">
    <property type="entry name" value="PH domain-like"/>
    <property type="match status" value="1"/>
</dbReference>
<feature type="domain" description="PH" evidence="3">
    <location>
        <begin position="1"/>
        <end position="49"/>
    </location>
</feature>
<feature type="non-terminal residue" evidence="4">
    <location>
        <position position="1"/>
    </location>
</feature>
<evidence type="ECO:0000313" key="5">
    <source>
        <dbReference type="Proteomes" id="UP000728185"/>
    </source>
</evidence>
<dbReference type="InterPro" id="IPR033227">
    <property type="entry name" value="CAPS"/>
</dbReference>
<dbReference type="PROSITE" id="PS50003">
    <property type="entry name" value="PH_DOMAIN"/>
    <property type="match status" value="1"/>
</dbReference>